<evidence type="ECO:0000256" key="10">
    <source>
        <dbReference type="ARBA" id="ARBA00023136"/>
    </source>
</evidence>
<keyword evidence="4" id="KW-0633">Potassium transport</keyword>
<keyword evidence="6" id="KW-0631">Potassium channel</keyword>
<evidence type="ECO:0000256" key="11">
    <source>
        <dbReference type="ARBA" id="ARBA00023303"/>
    </source>
</evidence>
<dbReference type="RefSeq" id="WP_209524644.1">
    <property type="nucleotide sequence ID" value="NZ_JAEEGA010000001.1"/>
</dbReference>
<feature type="transmembrane region" description="Helical" evidence="13">
    <location>
        <begin position="148"/>
        <end position="181"/>
    </location>
</feature>
<keyword evidence="11" id="KW-0407">Ion channel</keyword>
<evidence type="ECO:0000256" key="6">
    <source>
        <dbReference type="ARBA" id="ARBA00022826"/>
    </source>
</evidence>
<evidence type="ECO:0000256" key="2">
    <source>
        <dbReference type="ARBA" id="ARBA00006920"/>
    </source>
</evidence>
<evidence type="ECO:0000256" key="12">
    <source>
        <dbReference type="ARBA" id="ARBA00034430"/>
    </source>
</evidence>
<keyword evidence="15" id="KW-1185">Reference proteome</keyword>
<dbReference type="AlphaFoldDB" id="A0A940PAB2"/>
<dbReference type="Proteomes" id="UP000674938">
    <property type="component" value="Unassembled WGS sequence"/>
</dbReference>
<evidence type="ECO:0000313" key="14">
    <source>
        <dbReference type="EMBL" id="MBP1039756.1"/>
    </source>
</evidence>
<evidence type="ECO:0000256" key="7">
    <source>
        <dbReference type="ARBA" id="ARBA00022958"/>
    </source>
</evidence>
<evidence type="ECO:0000313" key="15">
    <source>
        <dbReference type="Proteomes" id="UP000674938"/>
    </source>
</evidence>
<dbReference type="Pfam" id="PF06736">
    <property type="entry name" value="TMEM175"/>
    <property type="match status" value="1"/>
</dbReference>
<comment type="subcellular location">
    <subcellularLocation>
        <location evidence="1">Membrane</location>
        <topology evidence="1">Multi-pass membrane protein</topology>
    </subcellularLocation>
</comment>
<protein>
    <submittedName>
        <fullName evidence="14">DUF1211 domain-containing protein</fullName>
    </submittedName>
</protein>
<evidence type="ECO:0000256" key="1">
    <source>
        <dbReference type="ARBA" id="ARBA00004141"/>
    </source>
</evidence>
<sequence length="193" mass="21988">MSKTRVEAFTDAVIAIVMTLMVLELKIPVTDSWNGLLSQSHKLIIYLISFINLAIYWNNHHHMFQLAKTVNGSVLWLNNWFIFSISLFPFATSWLSEFPLSQAPELTYGLIVFLANLAYLFLAKGLIKNNGTDSLIAKRLKDNRKPKISVSLNLVALLLGYLIAPIIVLIVNIVILIMWVVPEKKVEQHYQHL</sequence>
<comment type="caution">
    <text evidence="14">The sequence shown here is derived from an EMBL/GenBank/DDBJ whole genome shotgun (WGS) entry which is preliminary data.</text>
</comment>
<accession>A0A940PAB2</accession>
<dbReference type="GO" id="GO:0005267">
    <property type="term" value="F:potassium channel activity"/>
    <property type="evidence" value="ECO:0007669"/>
    <property type="project" value="UniProtKB-KW"/>
</dbReference>
<feature type="transmembrane region" description="Helical" evidence="13">
    <location>
        <begin position="70"/>
        <end position="94"/>
    </location>
</feature>
<evidence type="ECO:0000256" key="5">
    <source>
        <dbReference type="ARBA" id="ARBA00022692"/>
    </source>
</evidence>
<comment type="similarity">
    <text evidence="2">Belongs to the TMEM175 family.</text>
</comment>
<dbReference type="InterPro" id="IPR010617">
    <property type="entry name" value="TMEM175-like"/>
</dbReference>
<gene>
    <name evidence="14" type="ORF">I6N95_01915</name>
</gene>
<feature type="transmembrane region" description="Helical" evidence="13">
    <location>
        <begin position="41"/>
        <end position="58"/>
    </location>
</feature>
<keyword evidence="7" id="KW-0630">Potassium</keyword>
<keyword evidence="10 13" id="KW-0472">Membrane</keyword>
<name>A0A940PAB2_9ENTE</name>
<evidence type="ECO:0000256" key="9">
    <source>
        <dbReference type="ARBA" id="ARBA00023065"/>
    </source>
</evidence>
<organism evidence="14 15">
    <name type="scientific">Vagococcus allomyrinae</name>
    <dbReference type="NCBI Taxonomy" id="2794353"/>
    <lineage>
        <taxon>Bacteria</taxon>
        <taxon>Bacillati</taxon>
        <taxon>Bacillota</taxon>
        <taxon>Bacilli</taxon>
        <taxon>Lactobacillales</taxon>
        <taxon>Enterococcaceae</taxon>
        <taxon>Vagococcus</taxon>
    </lineage>
</organism>
<keyword evidence="9" id="KW-0406">Ion transport</keyword>
<evidence type="ECO:0000256" key="13">
    <source>
        <dbReference type="SAM" id="Phobius"/>
    </source>
</evidence>
<keyword evidence="5 13" id="KW-0812">Transmembrane</keyword>
<dbReference type="GO" id="GO:0016020">
    <property type="term" value="C:membrane"/>
    <property type="evidence" value="ECO:0007669"/>
    <property type="project" value="UniProtKB-SubCell"/>
</dbReference>
<comment type="catalytic activity">
    <reaction evidence="12">
        <text>K(+)(in) = K(+)(out)</text>
        <dbReference type="Rhea" id="RHEA:29463"/>
        <dbReference type="ChEBI" id="CHEBI:29103"/>
    </reaction>
</comment>
<proteinExistence type="inferred from homology"/>
<evidence type="ECO:0000256" key="8">
    <source>
        <dbReference type="ARBA" id="ARBA00022989"/>
    </source>
</evidence>
<keyword evidence="3" id="KW-0813">Transport</keyword>
<dbReference type="GO" id="GO:0015252">
    <property type="term" value="F:proton channel activity"/>
    <property type="evidence" value="ECO:0007669"/>
    <property type="project" value="InterPro"/>
</dbReference>
<feature type="transmembrane region" description="Helical" evidence="13">
    <location>
        <begin position="106"/>
        <end position="127"/>
    </location>
</feature>
<dbReference type="PANTHER" id="PTHR31462">
    <property type="entry name" value="ENDOSOMAL/LYSOSOMAL POTASSIUM CHANNEL TMEM175"/>
    <property type="match status" value="1"/>
</dbReference>
<feature type="transmembrane region" description="Helical" evidence="13">
    <location>
        <begin position="12"/>
        <end position="29"/>
    </location>
</feature>
<evidence type="ECO:0000256" key="4">
    <source>
        <dbReference type="ARBA" id="ARBA00022538"/>
    </source>
</evidence>
<evidence type="ECO:0000256" key="3">
    <source>
        <dbReference type="ARBA" id="ARBA00022448"/>
    </source>
</evidence>
<dbReference type="EMBL" id="JAEEGA010000001">
    <property type="protein sequence ID" value="MBP1039756.1"/>
    <property type="molecule type" value="Genomic_DNA"/>
</dbReference>
<reference evidence="14" key="1">
    <citation type="submission" date="2020-12" db="EMBL/GenBank/DDBJ databases">
        <title>Vagococcus allomyrinae sp. nov. and Enterococcus lavae sp. nov., isolated from the larvae of Allomyrina dichotoma.</title>
        <authorList>
            <person name="Lee S.D."/>
        </authorList>
    </citation>
    <scope>NUCLEOTIDE SEQUENCE</scope>
    <source>
        <strain evidence="14">BWB3-3</strain>
    </source>
</reference>
<keyword evidence="8 13" id="KW-1133">Transmembrane helix</keyword>
<dbReference type="PANTHER" id="PTHR31462:SF5">
    <property type="entry name" value="ENDOSOMAL_LYSOSOMAL PROTON CHANNEL TMEM175"/>
    <property type="match status" value="1"/>
</dbReference>